<reference evidence="5 6" key="1">
    <citation type="journal article" date="2015" name="Genome Announc.">
        <title>Expanding the biotechnology potential of lactobacilli through comparative genomics of 213 strains and associated genera.</title>
        <authorList>
            <person name="Sun Z."/>
            <person name="Harris H.M."/>
            <person name="McCann A."/>
            <person name="Guo C."/>
            <person name="Argimon S."/>
            <person name="Zhang W."/>
            <person name="Yang X."/>
            <person name="Jeffery I.B."/>
            <person name="Cooney J.C."/>
            <person name="Kagawa T.F."/>
            <person name="Liu W."/>
            <person name="Song Y."/>
            <person name="Salvetti E."/>
            <person name="Wrobel A."/>
            <person name="Rasinkangas P."/>
            <person name="Parkhill J."/>
            <person name="Rea M.C."/>
            <person name="O'Sullivan O."/>
            <person name="Ritari J."/>
            <person name="Douillard F.P."/>
            <person name="Paul Ross R."/>
            <person name="Yang R."/>
            <person name="Briner A.E."/>
            <person name="Felis G.E."/>
            <person name="de Vos W.M."/>
            <person name="Barrangou R."/>
            <person name="Klaenhammer T.R."/>
            <person name="Caufield P.W."/>
            <person name="Cui Y."/>
            <person name="Zhang H."/>
            <person name="O'Toole P.W."/>
        </authorList>
    </citation>
    <scope>NUCLEOTIDE SEQUENCE [LARGE SCALE GENOMIC DNA]</scope>
    <source>
        <strain evidence="5 6">JCM 15530</strain>
    </source>
</reference>
<dbReference type="InterPro" id="IPR039422">
    <property type="entry name" value="MarR/SlyA-like"/>
</dbReference>
<dbReference type="STRING" id="1302272.FC96_GL001856"/>
<proteinExistence type="predicted"/>
<dbReference type="InterPro" id="IPR000835">
    <property type="entry name" value="HTH_MarR-typ"/>
</dbReference>
<keyword evidence="6" id="KW-1185">Reference proteome</keyword>
<dbReference type="Pfam" id="PF01047">
    <property type="entry name" value="MarR"/>
    <property type="match status" value="1"/>
</dbReference>
<dbReference type="GO" id="GO:0003677">
    <property type="term" value="F:DNA binding"/>
    <property type="evidence" value="ECO:0007669"/>
    <property type="project" value="UniProtKB-KW"/>
</dbReference>
<evidence type="ECO:0000256" key="2">
    <source>
        <dbReference type="ARBA" id="ARBA00023125"/>
    </source>
</evidence>
<evidence type="ECO:0000256" key="1">
    <source>
        <dbReference type="ARBA" id="ARBA00023015"/>
    </source>
</evidence>
<sequence>MNTKHLLDEYIDVYMTSLKYLDSFISEPAMAFKLSFEQYLIMHTIKESQNVTLVDIADSRKVTRSAISRQIKVLLGLEYIYQERDSNDRRRQYLRLTPRGDEIERVISKKAEQRFQSWVDYFGEGKAEEILHFIRQFVDVANLNNPADS</sequence>
<dbReference type="SUPFAM" id="SSF46785">
    <property type="entry name" value="Winged helix' DNA-binding domain"/>
    <property type="match status" value="1"/>
</dbReference>
<dbReference type="PROSITE" id="PS01117">
    <property type="entry name" value="HTH_MARR_1"/>
    <property type="match status" value="1"/>
</dbReference>
<evidence type="ECO:0000256" key="3">
    <source>
        <dbReference type="ARBA" id="ARBA00023163"/>
    </source>
</evidence>
<protein>
    <submittedName>
        <fullName evidence="5">Transcriptional regulator</fullName>
    </submittedName>
</protein>
<dbReference type="GO" id="GO:0006950">
    <property type="term" value="P:response to stress"/>
    <property type="evidence" value="ECO:0007669"/>
    <property type="project" value="TreeGrafter"/>
</dbReference>
<evidence type="ECO:0000313" key="5">
    <source>
        <dbReference type="EMBL" id="KRK48124.1"/>
    </source>
</evidence>
<dbReference type="PATRIC" id="fig|1302272.5.peg.1880"/>
<organism evidence="5 6">
    <name type="scientific">Secundilactobacillus kimchicus JCM 15530</name>
    <dbReference type="NCBI Taxonomy" id="1302272"/>
    <lineage>
        <taxon>Bacteria</taxon>
        <taxon>Bacillati</taxon>
        <taxon>Bacillota</taxon>
        <taxon>Bacilli</taxon>
        <taxon>Lactobacillales</taxon>
        <taxon>Lactobacillaceae</taxon>
        <taxon>Secundilactobacillus</taxon>
    </lineage>
</organism>
<dbReference type="AlphaFoldDB" id="A0A0R1HNM0"/>
<comment type="caution">
    <text evidence="5">The sequence shown here is derived from an EMBL/GenBank/DDBJ whole genome shotgun (WGS) entry which is preliminary data.</text>
</comment>
<dbReference type="Gene3D" id="1.10.10.10">
    <property type="entry name" value="Winged helix-like DNA-binding domain superfamily/Winged helix DNA-binding domain"/>
    <property type="match status" value="1"/>
</dbReference>
<accession>A0A0R1HNM0</accession>
<dbReference type="PROSITE" id="PS50995">
    <property type="entry name" value="HTH_MARR_2"/>
    <property type="match status" value="1"/>
</dbReference>
<feature type="domain" description="HTH marR-type" evidence="4">
    <location>
        <begin position="7"/>
        <end position="139"/>
    </location>
</feature>
<dbReference type="SMART" id="SM00347">
    <property type="entry name" value="HTH_MARR"/>
    <property type="match status" value="1"/>
</dbReference>
<dbReference type="GO" id="GO:0003700">
    <property type="term" value="F:DNA-binding transcription factor activity"/>
    <property type="evidence" value="ECO:0007669"/>
    <property type="project" value="InterPro"/>
</dbReference>
<dbReference type="InterPro" id="IPR036388">
    <property type="entry name" value="WH-like_DNA-bd_sf"/>
</dbReference>
<keyword evidence="2" id="KW-0238">DNA-binding</keyword>
<evidence type="ECO:0000313" key="6">
    <source>
        <dbReference type="Proteomes" id="UP000050911"/>
    </source>
</evidence>
<dbReference type="InterPro" id="IPR023187">
    <property type="entry name" value="Tscrpt_reg_MarR-type_CS"/>
</dbReference>
<evidence type="ECO:0000259" key="4">
    <source>
        <dbReference type="PROSITE" id="PS50995"/>
    </source>
</evidence>
<dbReference type="PANTHER" id="PTHR33164">
    <property type="entry name" value="TRANSCRIPTIONAL REGULATOR, MARR FAMILY"/>
    <property type="match status" value="1"/>
</dbReference>
<name>A0A0R1HNM0_9LACO</name>
<gene>
    <name evidence="5" type="ORF">FC96_GL001856</name>
</gene>
<dbReference type="InterPro" id="IPR036390">
    <property type="entry name" value="WH_DNA-bd_sf"/>
</dbReference>
<dbReference type="EMBL" id="AZCX01000004">
    <property type="protein sequence ID" value="KRK48124.1"/>
    <property type="molecule type" value="Genomic_DNA"/>
</dbReference>
<keyword evidence="1" id="KW-0805">Transcription regulation</keyword>
<keyword evidence="3" id="KW-0804">Transcription</keyword>
<dbReference type="PANTHER" id="PTHR33164:SF57">
    <property type="entry name" value="MARR-FAMILY TRANSCRIPTIONAL REGULATOR"/>
    <property type="match status" value="1"/>
</dbReference>
<dbReference type="Proteomes" id="UP000050911">
    <property type="component" value="Unassembled WGS sequence"/>
</dbReference>